<dbReference type="PANTHER" id="PTHR45947:SF14">
    <property type="entry name" value="SLL1723 PROTEIN"/>
    <property type="match status" value="1"/>
</dbReference>
<feature type="domain" description="Glycosyl transferase family 1" evidence="2">
    <location>
        <begin position="188"/>
        <end position="352"/>
    </location>
</feature>
<evidence type="ECO:0000256" key="1">
    <source>
        <dbReference type="SAM" id="Phobius"/>
    </source>
</evidence>
<dbReference type="SUPFAM" id="SSF53756">
    <property type="entry name" value="UDP-Glycosyltransferase/glycogen phosphorylase"/>
    <property type="match status" value="1"/>
</dbReference>
<sequence>MEKSKKGIIIFSTAYLPFIGGAELAVQEITSRIHEYQFFLITARMDRKIPKAEHVGSVLVYRVGVGIPFFDKALSPILALFKARRIMKKYSIHALWGIMASYASVAPILLKLFHLNKNIPFLLTLQEGDSEDHIAHARFGLISYTWRRALRSADHVQVISTYLGSRAKAYGYQGAMSVIPNGVDGNLFKEKKTKKEKKKIIITTSRLVEKNGVDILIRAFVLVKKEIKDARLYIVGDGACKKDLEKLASNLGVKDHVDFVGEIPFNQVPAYLSRAHVFVRMSRSEGLGTAFLEAMTVGLPVIASRVGGIPDFLTHEKTGLYAKNNDAEDVAKHIIRLLTDEKLYDNLSRNGKALVREKYSWDDIASRMNKIFNRIGAKTSQ</sequence>
<dbReference type="InterPro" id="IPR050194">
    <property type="entry name" value="Glycosyltransferase_grp1"/>
</dbReference>
<evidence type="ECO:0000313" key="5">
    <source>
        <dbReference type="Proteomes" id="UP000229098"/>
    </source>
</evidence>
<feature type="transmembrane region" description="Helical" evidence="1">
    <location>
        <begin position="90"/>
        <end position="110"/>
    </location>
</feature>
<reference evidence="5" key="1">
    <citation type="submission" date="2017-09" db="EMBL/GenBank/DDBJ databases">
        <title>Depth-based differentiation of microbial function through sediment-hosted aquifers and enrichment of novel symbionts in the deep terrestrial subsurface.</title>
        <authorList>
            <person name="Probst A.J."/>
            <person name="Ladd B."/>
            <person name="Jarett J.K."/>
            <person name="Geller-Mcgrath D.E."/>
            <person name="Sieber C.M.K."/>
            <person name="Emerson J.B."/>
            <person name="Anantharaman K."/>
            <person name="Thomas B.C."/>
            <person name="Malmstrom R."/>
            <person name="Stieglmeier M."/>
            <person name="Klingl A."/>
            <person name="Woyke T."/>
            <person name="Ryan C.M."/>
            <person name="Banfield J.F."/>
        </authorList>
    </citation>
    <scope>NUCLEOTIDE SEQUENCE [LARGE SCALE GENOMIC DNA]</scope>
</reference>
<keyword evidence="1" id="KW-1133">Transmembrane helix</keyword>
<dbReference type="Proteomes" id="UP000229098">
    <property type="component" value="Unassembled WGS sequence"/>
</dbReference>
<gene>
    <name evidence="4" type="ORF">COU90_01870</name>
</gene>
<dbReference type="InterPro" id="IPR028098">
    <property type="entry name" value="Glyco_trans_4-like_N"/>
</dbReference>
<keyword evidence="1" id="KW-0812">Transmembrane</keyword>
<keyword evidence="1" id="KW-0472">Membrane</keyword>
<feature type="domain" description="Glycosyltransferase subfamily 4-like N-terminal" evidence="3">
    <location>
        <begin position="19"/>
        <end position="184"/>
    </location>
</feature>
<dbReference type="GO" id="GO:0016757">
    <property type="term" value="F:glycosyltransferase activity"/>
    <property type="evidence" value="ECO:0007669"/>
    <property type="project" value="InterPro"/>
</dbReference>
<dbReference type="Pfam" id="PF00534">
    <property type="entry name" value="Glycos_transf_1"/>
    <property type="match status" value="1"/>
</dbReference>
<dbReference type="AlphaFoldDB" id="A0A2M8KXA7"/>
<proteinExistence type="predicted"/>
<dbReference type="Gene3D" id="3.40.50.2000">
    <property type="entry name" value="Glycogen Phosphorylase B"/>
    <property type="match status" value="2"/>
</dbReference>
<protein>
    <recommendedName>
        <fullName evidence="6">Glycosyl transferase family 1 domain-containing protein</fullName>
    </recommendedName>
</protein>
<name>A0A2M8KXA7_9BACT</name>
<dbReference type="CDD" id="cd03801">
    <property type="entry name" value="GT4_PimA-like"/>
    <property type="match status" value="1"/>
</dbReference>
<accession>A0A2M8KXA7</accession>
<evidence type="ECO:0000259" key="3">
    <source>
        <dbReference type="Pfam" id="PF13439"/>
    </source>
</evidence>
<dbReference type="Pfam" id="PF13439">
    <property type="entry name" value="Glyco_transf_4"/>
    <property type="match status" value="1"/>
</dbReference>
<dbReference type="EMBL" id="PFEF01000005">
    <property type="protein sequence ID" value="PJE64566.1"/>
    <property type="molecule type" value="Genomic_DNA"/>
</dbReference>
<dbReference type="InterPro" id="IPR001296">
    <property type="entry name" value="Glyco_trans_1"/>
</dbReference>
<dbReference type="PANTHER" id="PTHR45947">
    <property type="entry name" value="SULFOQUINOVOSYL TRANSFERASE SQD2"/>
    <property type="match status" value="1"/>
</dbReference>
<organism evidence="4 5">
    <name type="scientific">Candidatus Ryanbacteria bacterium CG10_big_fil_rev_8_21_14_0_10_43_42</name>
    <dbReference type="NCBI Taxonomy" id="1974864"/>
    <lineage>
        <taxon>Bacteria</taxon>
        <taxon>Candidatus Ryaniibacteriota</taxon>
    </lineage>
</organism>
<evidence type="ECO:0000259" key="2">
    <source>
        <dbReference type="Pfam" id="PF00534"/>
    </source>
</evidence>
<evidence type="ECO:0000313" key="4">
    <source>
        <dbReference type="EMBL" id="PJE64566.1"/>
    </source>
</evidence>
<evidence type="ECO:0008006" key="6">
    <source>
        <dbReference type="Google" id="ProtNLM"/>
    </source>
</evidence>
<comment type="caution">
    <text evidence="4">The sequence shown here is derived from an EMBL/GenBank/DDBJ whole genome shotgun (WGS) entry which is preliminary data.</text>
</comment>